<dbReference type="PANTHER" id="PTHR14212">
    <property type="entry name" value="U4/U6-ASSOCIATED RNA SPLICING FACTOR-RELATED"/>
    <property type="match status" value="1"/>
</dbReference>
<name>A0A0M9VP75_9BASI</name>
<comment type="caution">
    <text evidence="8">The sequence shown here is derived from an EMBL/GenBank/DDBJ whole genome shotgun (WGS) entry which is preliminary data.</text>
</comment>
<dbReference type="GO" id="GO:0046540">
    <property type="term" value="C:U4/U6 x U5 tri-snRNP complex"/>
    <property type="evidence" value="ECO:0007669"/>
    <property type="project" value="InterPro"/>
</dbReference>
<organism evidence="8 9">
    <name type="scientific">Malassezia pachydermatis</name>
    <dbReference type="NCBI Taxonomy" id="77020"/>
    <lineage>
        <taxon>Eukaryota</taxon>
        <taxon>Fungi</taxon>
        <taxon>Dikarya</taxon>
        <taxon>Basidiomycota</taxon>
        <taxon>Ustilaginomycotina</taxon>
        <taxon>Malasseziomycetes</taxon>
        <taxon>Malasseziales</taxon>
        <taxon>Malasseziaceae</taxon>
        <taxon>Malassezia</taxon>
    </lineage>
</organism>
<dbReference type="GeneID" id="28730050"/>
<feature type="compositionally biased region" description="Pro residues" evidence="5">
    <location>
        <begin position="60"/>
        <end position="69"/>
    </location>
</feature>
<evidence type="ECO:0000256" key="5">
    <source>
        <dbReference type="SAM" id="MobiDB-lite"/>
    </source>
</evidence>
<evidence type="ECO:0000259" key="6">
    <source>
        <dbReference type="Pfam" id="PF06544"/>
    </source>
</evidence>
<keyword evidence="3" id="KW-0508">mRNA splicing</keyword>
<evidence type="ECO:0000256" key="4">
    <source>
        <dbReference type="ARBA" id="ARBA00023242"/>
    </source>
</evidence>
<dbReference type="Pfam" id="PF08572">
    <property type="entry name" value="PRP3"/>
    <property type="match status" value="1"/>
</dbReference>
<dbReference type="GO" id="GO:0000398">
    <property type="term" value="P:mRNA splicing, via spliceosome"/>
    <property type="evidence" value="ECO:0007669"/>
    <property type="project" value="InterPro"/>
</dbReference>
<dbReference type="RefSeq" id="XP_017991774.1">
    <property type="nucleotide sequence ID" value="XM_018138174.1"/>
</dbReference>
<evidence type="ECO:0000313" key="8">
    <source>
        <dbReference type="EMBL" id="KOS14142.1"/>
    </source>
</evidence>
<proteinExistence type="predicted"/>
<feature type="region of interest" description="Disordered" evidence="5">
    <location>
        <begin position="124"/>
        <end position="169"/>
    </location>
</feature>
<protein>
    <submittedName>
        <fullName evidence="8">Prp3-domain-containing protein</fullName>
    </submittedName>
</protein>
<reference evidence="8 9" key="1">
    <citation type="submission" date="2015-07" db="EMBL/GenBank/DDBJ databases">
        <title>Draft Genome Sequence of Malassezia furfur CBS1878 and Malassezia pachydermatis CBS1879.</title>
        <authorList>
            <person name="Triana S."/>
            <person name="Ohm R."/>
            <person name="Gonzalez A."/>
            <person name="DeCock H."/>
            <person name="Restrepo S."/>
            <person name="Celis A."/>
        </authorList>
    </citation>
    <scope>NUCLEOTIDE SEQUENCE [LARGE SCALE GENOMIC DNA]</scope>
    <source>
        <strain evidence="8 9">CBS 1879</strain>
    </source>
</reference>
<keyword evidence="4" id="KW-0539">Nucleus</keyword>
<evidence type="ECO:0000256" key="2">
    <source>
        <dbReference type="ARBA" id="ARBA00022664"/>
    </source>
</evidence>
<feature type="compositionally biased region" description="Basic and acidic residues" evidence="5">
    <location>
        <begin position="155"/>
        <end position="164"/>
    </location>
</feature>
<dbReference type="AlphaFoldDB" id="A0A0M9VP75"/>
<feature type="region of interest" description="Disordered" evidence="5">
    <location>
        <begin position="1"/>
        <end position="91"/>
    </location>
</feature>
<dbReference type="PANTHER" id="PTHR14212:SF0">
    <property type="entry name" value="U4_U6 SMALL NUCLEAR RIBONUCLEOPROTEIN PRP3"/>
    <property type="match status" value="1"/>
</dbReference>
<dbReference type="InterPro" id="IPR013881">
    <property type="entry name" value="Pre-mRNA_splic_Prp3_dom"/>
</dbReference>
<dbReference type="EMBL" id="LGAV01000004">
    <property type="protein sequence ID" value="KOS14142.1"/>
    <property type="molecule type" value="Genomic_DNA"/>
</dbReference>
<dbReference type="OrthoDB" id="10264544at2759"/>
<evidence type="ECO:0000256" key="3">
    <source>
        <dbReference type="ARBA" id="ARBA00023187"/>
    </source>
</evidence>
<dbReference type="InterPro" id="IPR027104">
    <property type="entry name" value="Prp3"/>
</dbReference>
<dbReference type="Pfam" id="PF06544">
    <property type="entry name" value="Prp3_C"/>
    <property type="match status" value="1"/>
</dbReference>
<feature type="domain" description="Pre-mRNA-splicing factor 3" evidence="7">
    <location>
        <begin position="150"/>
        <end position="376"/>
    </location>
</feature>
<dbReference type="VEuPathDB" id="FungiDB:Malapachy_3713"/>
<evidence type="ECO:0000256" key="1">
    <source>
        <dbReference type="ARBA" id="ARBA00004123"/>
    </source>
</evidence>
<feature type="domain" description="Small nuclear ribonucleoprotein Prp3 C-terminal" evidence="6">
    <location>
        <begin position="399"/>
        <end position="538"/>
    </location>
</feature>
<keyword evidence="2" id="KW-0507">mRNA processing</keyword>
<dbReference type="CDD" id="cd24162">
    <property type="entry name" value="Prp3_C"/>
    <property type="match status" value="1"/>
</dbReference>
<evidence type="ECO:0000259" key="7">
    <source>
        <dbReference type="Pfam" id="PF08572"/>
    </source>
</evidence>
<keyword evidence="9" id="KW-1185">Reference proteome</keyword>
<evidence type="ECO:0000313" key="9">
    <source>
        <dbReference type="Proteomes" id="UP000037751"/>
    </source>
</evidence>
<dbReference type="Proteomes" id="UP000037751">
    <property type="component" value="Unassembled WGS sequence"/>
</dbReference>
<dbReference type="InterPro" id="IPR010541">
    <property type="entry name" value="Prp3_C"/>
</dbReference>
<sequence length="548" mass="61323">MAPKRQFPGSGDDTAFPSEKRNKLDAPSLSPTLGDLSKTIEEARRRAMAAFQKSGLPAKPSAPPAPPVKPETSKAADITAPTPARAPEYEKPVGIHPLLLGDAARIQEKFRSLAPKFASIQANKRAIPGRPAPPTTSILDAKPVPLKPKNPYLAHETDKTEGPKPKSMHRAMQFHRPGKYIMEAEQIRRDEKLAALKERIQETARKAGLHDELLDDERILRRPEPPAAEWWDVALLPTKSYSDVPDVPLAPQASRPPTFPLIDQDTSPVDHLIQHPIPIPPPTANIKVPSRGVILTKQEMKKMRRQRRAAEQQDKRDRIKMGLLPPDPPKVKLSNLMRVLGQEAVADPTKVEARVRREVAARQEQHERTNAERMLTDEERRDRRIYKTKVEEAKGIWCHVYRIGRLESPSHRFKVRKNAQQHHLSGLILTHPDQALVVVEGSAKALKAYKRLMLVRIDWTDPGRPRQSSVEGDDEEASVAADDAPALDLQGNTCELVFEGPVRDRSFPPGSLRMEHCPTDYKLKELLGPKLAGYWDVAKRSVAAAHEL</sequence>
<dbReference type="STRING" id="77020.A0A0M9VP75"/>
<comment type="subcellular location">
    <subcellularLocation>
        <location evidence="1">Nucleus</location>
    </subcellularLocation>
</comment>
<accession>A0A0M9VP75</accession>
<gene>
    <name evidence="8" type="ORF">Malapachy_3713</name>
</gene>